<evidence type="ECO:0000313" key="2">
    <source>
        <dbReference type="EMBL" id="RMI45186.1"/>
    </source>
</evidence>
<name>A0A3M2M6G7_9ACTN</name>
<dbReference type="Pfam" id="PF13521">
    <property type="entry name" value="AAA_28"/>
    <property type="match status" value="1"/>
</dbReference>
<dbReference type="GO" id="GO:0005524">
    <property type="term" value="F:ATP binding"/>
    <property type="evidence" value="ECO:0007669"/>
    <property type="project" value="UniProtKB-KW"/>
</dbReference>
<keyword evidence="3" id="KW-1185">Reference proteome</keyword>
<reference evidence="2 3" key="1">
    <citation type="submission" date="2018-10" db="EMBL/GenBank/DDBJ databases">
        <title>Isolation, diversity and antifungal activity of actinobacteria from wheat.</title>
        <authorList>
            <person name="Han C."/>
        </authorList>
    </citation>
    <scope>NUCLEOTIDE SEQUENCE [LARGE SCALE GENOMIC DNA]</scope>
    <source>
        <strain evidence="2 3">NEAU-YY642</strain>
    </source>
</reference>
<gene>
    <name evidence="2" type="ORF">EBN88_03905</name>
</gene>
<dbReference type="RefSeq" id="WP_122182367.1">
    <property type="nucleotide sequence ID" value="NZ_RFFJ01000010.1"/>
</dbReference>
<evidence type="ECO:0000259" key="1">
    <source>
        <dbReference type="Pfam" id="PF13521"/>
    </source>
</evidence>
<protein>
    <submittedName>
        <fullName evidence="2">ATP-binding protein</fullName>
    </submittedName>
</protein>
<sequence>MERTIRLAVSGTYSTGKTTTTEAISIATGIPRTHALTARDILHELLPGRRLDQLSASELMVIGFRRMEERIHHEAAAMESHGSFVADGSVIHEWVYGHVRMRVGINPQANRASRIAREIAGIPFKPMIRQTMDAWGTVVRNRARNHYDAFVHLPVETHITQDGHRPVSEEFRKLGDRLLLETVADIGIPHHVVRGTVEERVGRIAEIFDLPLVMPLDEAVKLAVDSVREQRESLARRASEQEAANPVPRRRRLKYAIRF</sequence>
<accession>A0A3M2M6G7</accession>
<dbReference type="Gene3D" id="3.40.50.300">
    <property type="entry name" value="P-loop containing nucleotide triphosphate hydrolases"/>
    <property type="match status" value="1"/>
</dbReference>
<evidence type="ECO:0000313" key="3">
    <source>
        <dbReference type="Proteomes" id="UP000278673"/>
    </source>
</evidence>
<dbReference type="EMBL" id="RFFJ01000010">
    <property type="protein sequence ID" value="RMI45186.1"/>
    <property type="molecule type" value="Genomic_DNA"/>
</dbReference>
<dbReference type="AlphaFoldDB" id="A0A3M2M6G7"/>
<proteinExistence type="predicted"/>
<dbReference type="InterPro" id="IPR038727">
    <property type="entry name" value="NadR/Ttd14_AAA_dom"/>
</dbReference>
<keyword evidence="2" id="KW-0547">Nucleotide-binding</keyword>
<feature type="domain" description="NadR/Ttd14 AAA" evidence="1">
    <location>
        <begin position="7"/>
        <end position="200"/>
    </location>
</feature>
<organism evidence="2 3">
    <name type="scientific">Streptomyces triticirhizae</name>
    <dbReference type="NCBI Taxonomy" id="2483353"/>
    <lineage>
        <taxon>Bacteria</taxon>
        <taxon>Bacillati</taxon>
        <taxon>Actinomycetota</taxon>
        <taxon>Actinomycetes</taxon>
        <taxon>Kitasatosporales</taxon>
        <taxon>Streptomycetaceae</taxon>
        <taxon>Streptomyces</taxon>
    </lineage>
</organism>
<keyword evidence="2" id="KW-0067">ATP-binding</keyword>
<dbReference type="InterPro" id="IPR027417">
    <property type="entry name" value="P-loop_NTPase"/>
</dbReference>
<comment type="caution">
    <text evidence="2">The sequence shown here is derived from an EMBL/GenBank/DDBJ whole genome shotgun (WGS) entry which is preliminary data.</text>
</comment>
<dbReference type="Proteomes" id="UP000278673">
    <property type="component" value="Unassembled WGS sequence"/>
</dbReference>